<gene>
    <name evidence="3" type="ORF">GETHOR_24470</name>
</gene>
<dbReference type="SMART" id="SM00530">
    <property type="entry name" value="HTH_XRE"/>
    <property type="match status" value="1"/>
</dbReference>
<feature type="coiled-coil region" evidence="1">
    <location>
        <begin position="10"/>
        <end position="58"/>
    </location>
</feature>
<dbReference type="PROSITE" id="PS50943">
    <property type="entry name" value="HTH_CROC1"/>
    <property type="match status" value="1"/>
</dbReference>
<evidence type="ECO:0000313" key="4">
    <source>
        <dbReference type="Proteomes" id="UP001242010"/>
    </source>
</evidence>
<keyword evidence="4" id="KW-1185">Reference proteome</keyword>
<keyword evidence="1" id="KW-0175">Coiled coil</keyword>
<dbReference type="Proteomes" id="UP001242010">
    <property type="component" value="Chromosome"/>
</dbReference>
<dbReference type="CDD" id="cd00093">
    <property type="entry name" value="HTH_XRE"/>
    <property type="match status" value="1"/>
</dbReference>
<dbReference type="InterPro" id="IPR010982">
    <property type="entry name" value="Lambda_DNA-bd_dom_sf"/>
</dbReference>
<organism evidence="3 4">
    <name type="scientific">Geothrix oryzae</name>
    <dbReference type="NCBI Taxonomy" id="2927975"/>
    <lineage>
        <taxon>Bacteria</taxon>
        <taxon>Pseudomonadati</taxon>
        <taxon>Acidobacteriota</taxon>
        <taxon>Holophagae</taxon>
        <taxon>Holophagales</taxon>
        <taxon>Holophagaceae</taxon>
        <taxon>Geothrix</taxon>
    </lineage>
</organism>
<dbReference type="RefSeq" id="WP_286354064.1">
    <property type="nucleotide sequence ID" value="NZ_AP027079.1"/>
</dbReference>
<protein>
    <recommendedName>
        <fullName evidence="2">HTH cro/C1-type domain-containing protein</fullName>
    </recommendedName>
</protein>
<evidence type="ECO:0000313" key="3">
    <source>
        <dbReference type="EMBL" id="BDU70346.1"/>
    </source>
</evidence>
<sequence length="150" mass="16787">MPNIASLLKAEILRLARKEVRNELESLKKALSHSRSEIAQLKRRTDQLEKLQARVSKQVLGRPTPPKSEESTSPIRFSAKRFAAQRQKLGLSAADMGLLLGVSGQSIYHWEAEKSRPRQAQLAAIAALRKIGKREAKRRLEQLGNQGVSE</sequence>
<dbReference type="InterPro" id="IPR001387">
    <property type="entry name" value="Cro/C1-type_HTH"/>
</dbReference>
<dbReference type="SUPFAM" id="SSF47413">
    <property type="entry name" value="lambda repressor-like DNA-binding domains"/>
    <property type="match status" value="1"/>
</dbReference>
<evidence type="ECO:0000256" key="1">
    <source>
        <dbReference type="SAM" id="Coils"/>
    </source>
</evidence>
<dbReference type="Pfam" id="PF01381">
    <property type="entry name" value="HTH_3"/>
    <property type="match status" value="1"/>
</dbReference>
<dbReference type="EMBL" id="AP027079">
    <property type="protein sequence ID" value="BDU70346.1"/>
    <property type="molecule type" value="Genomic_DNA"/>
</dbReference>
<reference evidence="4" key="1">
    <citation type="journal article" date="2023" name="Int. J. Syst. Evol. Microbiol.">
        <title>Mesoterricola silvestris gen. nov., sp. nov., Mesoterricola sediminis sp. nov., Geothrix oryzae sp. nov., Geothrix edaphica sp. nov., Geothrix rubra sp. nov., and Geothrix limicola sp. nov., six novel members of Acidobacteriota isolated from soils.</title>
        <authorList>
            <person name="Itoh H."/>
            <person name="Sugisawa Y."/>
            <person name="Mise K."/>
            <person name="Xu Z."/>
            <person name="Kuniyasu M."/>
            <person name="Ushijima N."/>
            <person name="Kawano K."/>
            <person name="Kobayashi E."/>
            <person name="Shiratori Y."/>
            <person name="Masuda Y."/>
            <person name="Senoo K."/>
        </authorList>
    </citation>
    <scope>NUCLEOTIDE SEQUENCE [LARGE SCALE GENOMIC DNA]</scope>
    <source>
        <strain evidence="4">Red222</strain>
    </source>
</reference>
<name>A0ABN6V0E0_9BACT</name>
<evidence type="ECO:0000259" key="2">
    <source>
        <dbReference type="PROSITE" id="PS50943"/>
    </source>
</evidence>
<accession>A0ABN6V0E0</accession>
<feature type="domain" description="HTH cro/C1-type" evidence="2">
    <location>
        <begin position="82"/>
        <end position="128"/>
    </location>
</feature>
<proteinExistence type="predicted"/>
<dbReference type="Gene3D" id="1.10.260.40">
    <property type="entry name" value="lambda repressor-like DNA-binding domains"/>
    <property type="match status" value="1"/>
</dbReference>